<feature type="transmembrane region" description="Helical" evidence="1">
    <location>
        <begin position="162"/>
        <end position="182"/>
    </location>
</feature>
<name>A0A848EKE9_9PROT</name>
<keyword evidence="1" id="KW-1133">Transmembrane helix</keyword>
<dbReference type="GO" id="GO:0005886">
    <property type="term" value="C:plasma membrane"/>
    <property type="evidence" value="ECO:0007669"/>
    <property type="project" value="TreeGrafter"/>
</dbReference>
<evidence type="ECO:0000313" key="3">
    <source>
        <dbReference type="EMBL" id="NMJ43880.1"/>
    </source>
</evidence>
<comment type="caution">
    <text evidence="3">The sequence shown here is derived from an EMBL/GenBank/DDBJ whole genome shotgun (WGS) entry which is preliminary data.</text>
</comment>
<dbReference type="InterPro" id="IPR051311">
    <property type="entry name" value="DedA_domain"/>
</dbReference>
<evidence type="ECO:0000259" key="2">
    <source>
        <dbReference type="Pfam" id="PF09335"/>
    </source>
</evidence>
<protein>
    <submittedName>
        <fullName evidence="3">DedA family protein</fullName>
    </submittedName>
</protein>
<dbReference type="PANTHER" id="PTHR42709:SF11">
    <property type="entry name" value="DEDA FAMILY PROTEIN"/>
    <property type="match status" value="1"/>
</dbReference>
<dbReference type="InterPro" id="IPR032816">
    <property type="entry name" value="VTT_dom"/>
</dbReference>
<feature type="domain" description="VTT" evidence="2">
    <location>
        <begin position="43"/>
        <end position="147"/>
    </location>
</feature>
<proteinExistence type="predicted"/>
<accession>A0A848EKE9</accession>
<keyword evidence="1" id="KW-0812">Transmembrane</keyword>
<organism evidence="3 4">
    <name type="scientific">Neoroseomonas marina</name>
    <dbReference type="NCBI Taxonomy" id="1232220"/>
    <lineage>
        <taxon>Bacteria</taxon>
        <taxon>Pseudomonadati</taxon>
        <taxon>Pseudomonadota</taxon>
        <taxon>Alphaproteobacteria</taxon>
        <taxon>Acetobacterales</taxon>
        <taxon>Acetobacteraceae</taxon>
        <taxon>Neoroseomonas</taxon>
    </lineage>
</organism>
<dbReference type="Proteomes" id="UP000548582">
    <property type="component" value="Unassembled WGS sequence"/>
</dbReference>
<dbReference type="AlphaFoldDB" id="A0A848EKE9"/>
<dbReference type="Pfam" id="PF09335">
    <property type="entry name" value="VTT_dom"/>
    <property type="match status" value="1"/>
</dbReference>
<feature type="transmembrane region" description="Helical" evidence="1">
    <location>
        <begin position="46"/>
        <end position="69"/>
    </location>
</feature>
<feature type="transmembrane region" description="Helical" evidence="1">
    <location>
        <begin position="125"/>
        <end position="150"/>
    </location>
</feature>
<gene>
    <name evidence="3" type="ORF">GWK16_21715</name>
</gene>
<keyword evidence="4" id="KW-1185">Reference proteome</keyword>
<evidence type="ECO:0000256" key="1">
    <source>
        <dbReference type="SAM" id="Phobius"/>
    </source>
</evidence>
<keyword evidence="1" id="KW-0472">Membrane</keyword>
<reference evidence="3 4" key="1">
    <citation type="submission" date="2020-03" db="EMBL/GenBank/DDBJ databases">
        <authorList>
            <person name="Sun Q."/>
        </authorList>
    </citation>
    <scope>NUCLEOTIDE SEQUENCE [LARGE SCALE GENOMIC DNA]</scope>
    <source>
        <strain evidence="3 4">JC162</strain>
    </source>
</reference>
<dbReference type="EMBL" id="JABBKX010000010">
    <property type="protein sequence ID" value="NMJ43880.1"/>
    <property type="molecule type" value="Genomic_DNA"/>
</dbReference>
<sequence length="183" mass="19950">MLLAQHPRARFWLGAVSFAESSVFPIPPDAMLVPMALARPDQAWRLAAICTVTSVLGGILGYAIGYFLFEAIAEPILTAYGHADALARFEGWFQRWGAAVILIKGLTPIPYKIVTIAAGAAKLDFAVFLATSLVTRAARFFLLAALIRHYGPAVRDFIEKRLMLVTTTVAVLVVLGFLALRYV</sequence>
<dbReference type="PANTHER" id="PTHR42709">
    <property type="entry name" value="ALKALINE PHOSPHATASE LIKE PROTEIN"/>
    <property type="match status" value="1"/>
</dbReference>
<evidence type="ECO:0000313" key="4">
    <source>
        <dbReference type="Proteomes" id="UP000548582"/>
    </source>
</evidence>